<dbReference type="EMBL" id="SLWS01000007">
    <property type="protein sequence ID" value="TCO56056.1"/>
    <property type="molecule type" value="Genomic_DNA"/>
</dbReference>
<dbReference type="OrthoDB" id="9992169at2"/>
<keyword evidence="1" id="KW-0812">Transmembrane</keyword>
<reference evidence="2 3" key="1">
    <citation type="submission" date="2019-03" db="EMBL/GenBank/DDBJ databases">
        <title>Genomic Encyclopedia of Type Strains, Phase IV (KMG-IV): sequencing the most valuable type-strain genomes for metagenomic binning, comparative biology and taxonomic classification.</title>
        <authorList>
            <person name="Goeker M."/>
        </authorList>
    </citation>
    <scope>NUCLEOTIDE SEQUENCE [LARGE SCALE GENOMIC DNA]</scope>
    <source>
        <strain evidence="2 3">DSM 45934</strain>
    </source>
</reference>
<evidence type="ECO:0000313" key="2">
    <source>
        <dbReference type="EMBL" id="TCO56056.1"/>
    </source>
</evidence>
<feature type="transmembrane region" description="Helical" evidence="1">
    <location>
        <begin position="30"/>
        <end position="52"/>
    </location>
</feature>
<protein>
    <recommendedName>
        <fullName evidence="4">Integral membrane plasmid transfer protein</fullName>
    </recommendedName>
</protein>
<evidence type="ECO:0000313" key="3">
    <source>
        <dbReference type="Proteomes" id="UP000295680"/>
    </source>
</evidence>
<comment type="caution">
    <text evidence="2">The sequence shown here is derived from an EMBL/GenBank/DDBJ whole genome shotgun (WGS) entry which is preliminary data.</text>
</comment>
<keyword evidence="1" id="KW-0472">Membrane</keyword>
<evidence type="ECO:0000256" key="1">
    <source>
        <dbReference type="SAM" id="Phobius"/>
    </source>
</evidence>
<accession>A0A4R2JGJ5</accession>
<sequence>MSDDAVFPEFVKDLLAVEDKRRETLEARGASVITVSGTLVTLLVALGAFVPNRQGFVLPDTTRAPLSVAVIAFVVAALLGIATYVPQRVRLTDPNALAELLPGYWPKGREFALKKVTATRLEQLTVLQKGNDWKARALLAAVVGQVVAVGALAWAVLVIL</sequence>
<keyword evidence="1" id="KW-1133">Transmembrane helix</keyword>
<dbReference type="RefSeq" id="WP_132122343.1">
    <property type="nucleotide sequence ID" value="NZ_SLWS01000007.1"/>
</dbReference>
<feature type="transmembrane region" description="Helical" evidence="1">
    <location>
        <begin position="137"/>
        <end position="159"/>
    </location>
</feature>
<gene>
    <name evidence="2" type="ORF">EV192_107481</name>
</gene>
<dbReference type="AlphaFoldDB" id="A0A4R2JGJ5"/>
<evidence type="ECO:0008006" key="4">
    <source>
        <dbReference type="Google" id="ProtNLM"/>
    </source>
</evidence>
<keyword evidence="3" id="KW-1185">Reference proteome</keyword>
<proteinExistence type="predicted"/>
<organism evidence="2 3">
    <name type="scientific">Actinocrispum wychmicini</name>
    <dbReference type="NCBI Taxonomy" id="1213861"/>
    <lineage>
        <taxon>Bacteria</taxon>
        <taxon>Bacillati</taxon>
        <taxon>Actinomycetota</taxon>
        <taxon>Actinomycetes</taxon>
        <taxon>Pseudonocardiales</taxon>
        <taxon>Pseudonocardiaceae</taxon>
        <taxon>Actinocrispum</taxon>
    </lineage>
</organism>
<name>A0A4R2JGJ5_9PSEU</name>
<dbReference type="Proteomes" id="UP000295680">
    <property type="component" value="Unassembled WGS sequence"/>
</dbReference>
<feature type="transmembrane region" description="Helical" evidence="1">
    <location>
        <begin position="64"/>
        <end position="85"/>
    </location>
</feature>